<feature type="region of interest" description="Disordered" evidence="1">
    <location>
        <begin position="1241"/>
        <end position="1269"/>
    </location>
</feature>
<comment type="caution">
    <text evidence="2">The sequence shown here is derived from an EMBL/GenBank/DDBJ whole genome shotgun (WGS) entry which is preliminary data.</text>
</comment>
<feature type="region of interest" description="Disordered" evidence="1">
    <location>
        <begin position="604"/>
        <end position="637"/>
    </location>
</feature>
<feature type="compositionally biased region" description="Polar residues" evidence="1">
    <location>
        <begin position="737"/>
        <end position="752"/>
    </location>
</feature>
<feature type="compositionally biased region" description="Polar residues" evidence="1">
    <location>
        <begin position="710"/>
        <end position="728"/>
    </location>
</feature>
<feature type="compositionally biased region" description="Low complexity" evidence="1">
    <location>
        <begin position="17"/>
        <end position="37"/>
    </location>
</feature>
<feature type="compositionally biased region" description="Polar residues" evidence="1">
    <location>
        <begin position="773"/>
        <end position="789"/>
    </location>
</feature>
<feature type="region of interest" description="Disordered" evidence="1">
    <location>
        <begin position="1040"/>
        <end position="1059"/>
    </location>
</feature>
<feature type="compositionally biased region" description="Polar residues" evidence="1">
    <location>
        <begin position="906"/>
        <end position="922"/>
    </location>
</feature>
<feature type="region of interest" description="Disordered" evidence="1">
    <location>
        <begin position="509"/>
        <end position="588"/>
    </location>
</feature>
<feature type="compositionally biased region" description="Basic and acidic residues" evidence="1">
    <location>
        <begin position="131"/>
        <end position="142"/>
    </location>
</feature>
<name>W9CTG2_SCLBF</name>
<organism evidence="2 3">
    <name type="scientific">Sclerotinia borealis (strain F-4128)</name>
    <dbReference type="NCBI Taxonomy" id="1432307"/>
    <lineage>
        <taxon>Eukaryota</taxon>
        <taxon>Fungi</taxon>
        <taxon>Dikarya</taxon>
        <taxon>Ascomycota</taxon>
        <taxon>Pezizomycotina</taxon>
        <taxon>Leotiomycetes</taxon>
        <taxon>Helotiales</taxon>
        <taxon>Sclerotiniaceae</taxon>
        <taxon>Sclerotinia</taxon>
    </lineage>
</organism>
<feature type="compositionally biased region" description="Basic and acidic residues" evidence="1">
    <location>
        <begin position="459"/>
        <end position="469"/>
    </location>
</feature>
<feature type="region of interest" description="Disordered" evidence="1">
    <location>
        <begin position="1068"/>
        <end position="1120"/>
    </location>
</feature>
<sequence length="1611" mass="179728">MARNSISSGSWPDDALSTRSSLSSTSSDPISSPTTTPIIDQHQERIPWILSHVLECNLSSDLPLRIMFSFNAGHRVPTLKEAYKWWQYEPKGTAIINFLSSLEESKSKKKEKFGTTTSTAKNDKDEAESSSPEKKDHAAKDPFMDPLNKSLLDIDFASEFPNEKRASRGLPPEFIRKWCLDKVFTKAEELVDFSQALTGIDYLQDLECRRREALREVALRLKIDKNNWRKVLRADPDARKWVEDIQAQETMIESFYATCFVDLRIWTMLYELKTQPFYKPNVLAMLNTLYPPCIQELPNDLIDRDKLRKHRAKFYNFIIEVEREGTGALHDFEILLKNPECKHNWVDTRENLKDYIELACKMIEQSNAVYDIMFFKKSAGIAYRIQSAHSRSTTASSSTSTRTERQGSQNEQPAVEEYFPPGLEKPPARLHAKSITDKAQSQENSSYAAVLSSPSESRSSSRLDGESQSRKRLASPKRHHEYSQEYHTIPMNAPRKLRSVVTTPAIYQKQTFPSERPSDGDRKASVLHQHTRPRANTPFTEQNSEAAQHQSFQSWVPLKDQQQMSPFRQTSYPDPWSRGPPNPKYQLRPKNLSEDEKLLQAMRQSEAPIKRRASFPNGDLSSSSRARASSVNSTKFKSCRMHQDSDATSFNTLRAGSTPYVSQQSSLTTDSPRTHIEKVLKNHSDAIQAYQALDLRELPGYPSILKTIAPDSTPNPQLRTQKSYNSSGDLRGRAMSGFTSIPGSPLSSQQGTPVEGASRKLQLRKTPLRDSATDTPMINPSSATSDSRFTPSQTTPTMTTPRIKLRKMPLYDPATKEMQTPSPSLSNPRSPLPLRQESPITPTPGILLRKTALQNSSIEVQTRNASLSLSRSPLPSPLNSTTPSPRTDVRQKSNKLTKQKPPNELQCDSTPGSVNKNMNPTTGGHLVDTPMRKPILPELSPNANFSFLNSPYEPPEEIQPRLRKKSSMATIFRRKSCESLKSVRFEEPGTSHDNASPKTPRKSSESSKSVKYNGATSINNALGISIPGAQSKTVMSQVSAADSFTDFPPPPPPRPALKKQKSLGLFLRRDSEPVNDSVNLPPRPLLKKQKSLGLFPRKDGGKEKDRATPSAPTSKSQDMGSIFDGSQHACTAYYAHTVTVCREPYKFPIPPTRTPIPQDSVPKPYKSPATPMKTPIIHDSILKPRPVVRINAANRPAAISNASPISPDNKVFGFIPPPLTKQTSFGGWETDLDIALEHERRLKSQHAKAQAQNTSMRHRASPGLSIDTMASNDLNSLRKTTSKLSKTASFADDSPTLPSSTPSLPASTPGSTKLGSFFMNAGANISAIFVGKSASNTPDPNKSPKVPVPSLSKKDGKERSAKNSEAKVTGRRDRSGSKYHIPFFSSSSFLIPLKTSANASLLPHSPRLHHPQHQPLAHFQIPSRVQKFPSTQKLPRAQTQNGDAQKARSARSSPVESYSKYYEALHATVLAGGFAEGGASGGHCLVRWGEAVCERVGGAVQEEGVFEGVFVGERLGRGKWRGGNWMGGRDTRRRVFEEFVSVGGRRVERVVQKVDWRREGWFEVPRARVQRVERGERGEREVEAEVQPKMEEEKKKKKKYVMISTAKYDKY</sequence>
<accession>W9CTG2</accession>
<feature type="compositionally biased region" description="Low complexity" evidence="1">
    <location>
        <begin position="866"/>
        <end position="886"/>
    </location>
</feature>
<feature type="compositionally biased region" description="Polar residues" evidence="1">
    <location>
        <begin position="1110"/>
        <end position="1119"/>
    </location>
</feature>
<feature type="region of interest" description="Disordered" evidence="1">
    <location>
        <begin position="706"/>
        <end position="802"/>
    </location>
</feature>
<feature type="region of interest" description="Disordered" evidence="1">
    <location>
        <begin position="1427"/>
        <end position="1452"/>
    </location>
</feature>
<feature type="region of interest" description="Disordered" evidence="1">
    <location>
        <begin position="1334"/>
        <end position="1377"/>
    </location>
</feature>
<dbReference type="HOGENOM" id="CLU_254618_0_0_1"/>
<feature type="region of interest" description="Disordered" evidence="1">
    <location>
        <begin position="1151"/>
        <end position="1174"/>
    </location>
</feature>
<feature type="region of interest" description="Disordered" evidence="1">
    <location>
        <begin position="109"/>
        <end position="142"/>
    </location>
</feature>
<feature type="compositionally biased region" description="Basic residues" evidence="1">
    <location>
        <begin position="470"/>
        <end position="480"/>
    </location>
</feature>
<gene>
    <name evidence="2" type="ORF">SBOR_1784</name>
</gene>
<feature type="compositionally biased region" description="Low complexity" evidence="1">
    <location>
        <begin position="387"/>
        <end position="401"/>
    </location>
</feature>
<feature type="region of interest" description="Disordered" evidence="1">
    <location>
        <begin position="650"/>
        <end position="671"/>
    </location>
</feature>
<feature type="compositionally biased region" description="Polar residues" evidence="1">
    <location>
        <begin position="1428"/>
        <end position="1443"/>
    </location>
</feature>
<feature type="compositionally biased region" description="Low complexity" evidence="1">
    <location>
        <begin position="790"/>
        <end position="801"/>
    </location>
</feature>
<reference evidence="2 3" key="1">
    <citation type="journal article" date="2014" name="Genome Announc.">
        <title>Draft genome sequence of Sclerotinia borealis, a psychrophilic plant pathogenic fungus.</title>
        <authorList>
            <person name="Mardanov A.V."/>
            <person name="Beletsky A.V."/>
            <person name="Kadnikov V.V."/>
            <person name="Ignatov A.N."/>
            <person name="Ravin N.V."/>
        </authorList>
    </citation>
    <scope>NUCLEOTIDE SEQUENCE [LARGE SCALE GENOMIC DNA]</scope>
    <source>
        <strain evidence="3">F-4157</strain>
    </source>
</reference>
<feature type="region of interest" description="Disordered" evidence="1">
    <location>
        <begin position="1"/>
        <end position="37"/>
    </location>
</feature>
<evidence type="ECO:0000256" key="1">
    <source>
        <dbReference type="SAM" id="MobiDB-lite"/>
    </source>
</evidence>
<feature type="region of interest" description="Disordered" evidence="1">
    <location>
        <begin position="387"/>
        <end position="496"/>
    </location>
</feature>
<feature type="compositionally biased region" description="Low complexity" evidence="1">
    <location>
        <begin position="821"/>
        <end position="835"/>
    </location>
</feature>
<evidence type="ECO:0000313" key="3">
    <source>
        <dbReference type="Proteomes" id="UP000019487"/>
    </source>
</evidence>
<feature type="region of interest" description="Disordered" evidence="1">
    <location>
        <begin position="814"/>
        <end position="843"/>
    </location>
</feature>
<feature type="compositionally biased region" description="Low complexity" evidence="1">
    <location>
        <begin position="1294"/>
        <end position="1309"/>
    </location>
</feature>
<dbReference type="OrthoDB" id="3533623at2759"/>
<proteinExistence type="predicted"/>
<feature type="compositionally biased region" description="Basic and acidic residues" evidence="1">
    <location>
        <begin position="1352"/>
        <end position="1376"/>
    </location>
</feature>
<dbReference type="Proteomes" id="UP000019487">
    <property type="component" value="Unassembled WGS sequence"/>
</dbReference>
<feature type="region of interest" description="Disordered" evidence="1">
    <location>
        <begin position="863"/>
        <end position="927"/>
    </location>
</feature>
<feature type="compositionally biased region" description="Polar residues" evidence="1">
    <location>
        <begin position="1"/>
        <end position="10"/>
    </location>
</feature>
<protein>
    <submittedName>
        <fullName evidence="2">Uncharacterized protein</fullName>
    </submittedName>
</protein>
<dbReference type="EMBL" id="AYSA01000066">
    <property type="protein sequence ID" value="ESZ97839.1"/>
    <property type="molecule type" value="Genomic_DNA"/>
</dbReference>
<feature type="region of interest" description="Disordered" evidence="1">
    <location>
        <begin position="1285"/>
        <end position="1309"/>
    </location>
</feature>
<feature type="compositionally biased region" description="Polar residues" evidence="1">
    <location>
        <begin position="437"/>
        <end position="447"/>
    </location>
</feature>
<keyword evidence="3" id="KW-1185">Reference proteome</keyword>
<feature type="compositionally biased region" description="Polar residues" evidence="1">
    <location>
        <begin position="537"/>
        <end position="572"/>
    </location>
</feature>
<feature type="region of interest" description="Disordered" evidence="1">
    <location>
        <begin position="983"/>
        <end position="1011"/>
    </location>
</feature>
<feature type="compositionally biased region" description="Basic and acidic residues" evidence="1">
    <location>
        <begin position="1096"/>
        <end position="1107"/>
    </location>
</feature>
<evidence type="ECO:0000313" key="2">
    <source>
        <dbReference type="EMBL" id="ESZ97839.1"/>
    </source>
</evidence>
<feature type="compositionally biased region" description="Low complexity" evidence="1">
    <location>
        <begin position="621"/>
        <end position="630"/>
    </location>
</feature>